<dbReference type="InParanoid" id="A0A0C3GP56"/>
<dbReference type="PANTHER" id="PTHR38696:SF1">
    <property type="entry name" value="MEDIATOR OF RNA POLYMERASE II TRANSCRIPTION SUBUNIT 13"/>
    <property type="match status" value="1"/>
</dbReference>
<dbReference type="Proteomes" id="UP000054321">
    <property type="component" value="Unassembled WGS sequence"/>
</dbReference>
<sequence length="257" mass="29820">MFHLKGSAPSSEKPKIEIEPAPAYSASKTVFASMFIHEGDCIHMLQFPQRDIDTLRVVINQSWDKGIQRERLLYSSCHEFKLHGSPWNMSHWTGSENIPGQVLMREIFACLFSAGWILHARNNGLLIFRQQQTSPQRDWISITVIGFYKLRLIGASAELIALFRDILESMGLLQEDFWKERDNNAWEFKIKGNPRSVFGEEMVQWNLLMLRIVETLEAHGWSLYSNTMQYQQNVCVSYGWFCVKDKQWVPGMTIVRG</sequence>
<dbReference type="HOGENOM" id="CLU_070836_0_0_1"/>
<name>A0A0C3GP56_OIDMZ</name>
<proteinExistence type="predicted"/>
<organism evidence="1 2">
    <name type="scientific">Oidiodendron maius (strain Zn)</name>
    <dbReference type="NCBI Taxonomy" id="913774"/>
    <lineage>
        <taxon>Eukaryota</taxon>
        <taxon>Fungi</taxon>
        <taxon>Dikarya</taxon>
        <taxon>Ascomycota</taxon>
        <taxon>Pezizomycotina</taxon>
        <taxon>Leotiomycetes</taxon>
        <taxon>Leotiomycetes incertae sedis</taxon>
        <taxon>Myxotrichaceae</taxon>
        <taxon>Oidiodendron</taxon>
    </lineage>
</organism>
<dbReference type="EMBL" id="KN832881">
    <property type="protein sequence ID" value="KIM97840.1"/>
    <property type="molecule type" value="Genomic_DNA"/>
</dbReference>
<reference evidence="2" key="2">
    <citation type="submission" date="2015-01" db="EMBL/GenBank/DDBJ databases">
        <title>Evolutionary Origins and Diversification of the Mycorrhizal Mutualists.</title>
        <authorList>
            <consortium name="DOE Joint Genome Institute"/>
            <consortium name="Mycorrhizal Genomics Consortium"/>
            <person name="Kohler A."/>
            <person name="Kuo A."/>
            <person name="Nagy L.G."/>
            <person name="Floudas D."/>
            <person name="Copeland A."/>
            <person name="Barry K.W."/>
            <person name="Cichocki N."/>
            <person name="Veneault-Fourrey C."/>
            <person name="LaButti K."/>
            <person name="Lindquist E.A."/>
            <person name="Lipzen A."/>
            <person name="Lundell T."/>
            <person name="Morin E."/>
            <person name="Murat C."/>
            <person name="Riley R."/>
            <person name="Ohm R."/>
            <person name="Sun H."/>
            <person name="Tunlid A."/>
            <person name="Henrissat B."/>
            <person name="Grigoriev I.V."/>
            <person name="Hibbett D.S."/>
            <person name="Martin F."/>
        </authorList>
    </citation>
    <scope>NUCLEOTIDE SEQUENCE [LARGE SCALE GENOMIC DNA]</scope>
    <source>
        <strain evidence="2">Zn</strain>
    </source>
</reference>
<evidence type="ECO:0000313" key="1">
    <source>
        <dbReference type="EMBL" id="KIM97840.1"/>
    </source>
</evidence>
<dbReference type="PANTHER" id="PTHR38696">
    <property type="entry name" value="MEDIATOR OF RNA POLYMERASE II TRANSCRIPTION SUBUNIT 13"/>
    <property type="match status" value="1"/>
</dbReference>
<keyword evidence="2" id="KW-1185">Reference proteome</keyword>
<protein>
    <submittedName>
        <fullName evidence="1">Uncharacterized protein</fullName>
    </submittedName>
</protein>
<dbReference type="AlphaFoldDB" id="A0A0C3GP56"/>
<accession>A0A0C3GP56</accession>
<reference evidence="1 2" key="1">
    <citation type="submission" date="2014-04" db="EMBL/GenBank/DDBJ databases">
        <authorList>
            <consortium name="DOE Joint Genome Institute"/>
            <person name="Kuo A."/>
            <person name="Martino E."/>
            <person name="Perotto S."/>
            <person name="Kohler A."/>
            <person name="Nagy L.G."/>
            <person name="Floudas D."/>
            <person name="Copeland A."/>
            <person name="Barry K.W."/>
            <person name="Cichocki N."/>
            <person name="Veneault-Fourrey C."/>
            <person name="LaButti K."/>
            <person name="Lindquist E.A."/>
            <person name="Lipzen A."/>
            <person name="Lundell T."/>
            <person name="Morin E."/>
            <person name="Murat C."/>
            <person name="Sun H."/>
            <person name="Tunlid A."/>
            <person name="Henrissat B."/>
            <person name="Grigoriev I.V."/>
            <person name="Hibbett D.S."/>
            <person name="Martin F."/>
            <person name="Nordberg H.P."/>
            <person name="Cantor M.N."/>
            <person name="Hua S.X."/>
        </authorList>
    </citation>
    <scope>NUCLEOTIDE SEQUENCE [LARGE SCALE GENOMIC DNA]</scope>
    <source>
        <strain evidence="1 2">Zn</strain>
    </source>
</reference>
<dbReference type="OrthoDB" id="58379at2759"/>
<gene>
    <name evidence="1" type="ORF">OIDMADRAFT_147359</name>
</gene>
<evidence type="ECO:0000313" key="2">
    <source>
        <dbReference type="Proteomes" id="UP000054321"/>
    </source>
</evidence>